<dbReference type="InterPro" id="IPR001810">
    <property type="entry name" value="F-box_dom"/>
</dbReference>
<dbReference type="InterPro" id="IPR036047">
    <property type="entry name" value="F-box-like_dom_sf"/>
</dbReference>
<evidence type="ECO:0000256" key="4">
    <source>
        <dbReference type="ARBA" id="ARBA00022640"/>
    </source>
</evidence>
<keyword evidence="15" id="KW-1185">Reference proteome</keyword>
<keyword evidence="6" id="KW-0793">Thylakoid</keyword>
<dbReference type="InterPro" id="IPR008797">
    <property type="entry name" value="PSII_PsbQ"/>
</dbReference>
<evidence type="ECO:0000256" key="9">
    <source>
        <dbReference type="ARBA" id="ARBA00035649"/>
    </source>
</evidence>
<protein>
    <recommendedName>
        <fullName evidence="11">16 kDa subunit of oxygen evolving system of photosystem II</fullName>
    </recommendedName>
    <alternativeName>
        <fullName evidence="12">OEC 16 kDa subunit</fullName>
    </alternativeName>
</protein>
<dbReference type="PANTHER" id="PTHR33399">
    <property type="entry name" value="OXYGEN-EVOLVING ENHANCER PROTEIN 3-1, CHLOROPLASTIC"/>
    <property type="match status" value="1"/>
</dbReference>
<dbReference type="SMART" id="SM00256">
    <property type="entry name" value="FBOX"/>
    <property type="match status" value="1"/>
</dbReference>
<gene>
    <name evidence="14" type="ORF">TAV2_LOCUS20132</name>
</gene>
<evidence type="ECO:0000256" key="7">
    <source>
        <dbReference type="ARBA" id="ARBA00023136"/>
    </source>
</evidence>
<dbReference type="NCBIfam" id="TIGR01640">
    <property type="entry name" value="F_box_assoc_1"/>
    <property type="match status" value="1"/>
</dbReference>
<evidence type="ECO:0000256" key="6">
    <source>
        <dbReference type="ARBA" id="ARBA00023078"/>
    </source>
</evidence>
<name>A0AAU9SUB4_THLAR</name>
<dbReference type="InterPro" id="IPR054099">
    <property type="entry name" value="PSII_PsbQ_pln"/>
</dbReference>
<dbReference type="InterPro" id="IPR023222">
    <property type="entry name" value="PsbQ-like_dom_sf"/>
</dbReference>
<evidence type="ECO:0000256" key="8">
    <source>
        <dbReference type="ARBA" id="ARBA00023276"/>
    </source>
</evidence>
<keyword evidence="5" id="KW-0809">Transit peptide</keyword>
<evidence type="ECO:0000313" key="14">
    <source>
        <dbReference type="EMBL" id="CAH2071715.1"/>
    </source>
</evidence>
<feature type="domain" description="F-box" evidence="13">
    <location>
        <begin position="232"/>
        <end position="271"/>
    </location>
</feature>
<evidence type="ECO:0000256" key="5">
    <source>
        <dbReference type="ARBA" id="ARBA00022946"/>
    </source>
</evidence>
<dbReference type="PANTHER" id="PTHR33399:SF7">
    <property type="entry name" value="OXYGEN-EVOLVING ENHANCER PROTEIN 3-2, CHLOROPLASTIC"/>
    <property type="match status" value="1"/>
</dbReference>
<evidence type="ECO:0000313" key="15">
    <source>
        <dbReference type="Proteomes" id="UP000836841"/>
    </source>
</evidence>
<keyword evidence="3" id="KW-0602">Photosynthesis</keyword>
<keyword evidence="7" id="KW-0472">Membrane</keyword>
<evidence type="ECO:0000259" key="13">
    <source>
        <dbReference type="SMART" id="SM00256"/>
    </source>
</evidence>
<evidence type="ECO:0000256" key="10">
    <source>
        <dbReference type="ARBA" id="ARBA00057912"/>
    </source>
</evidence>
<dbReference type="GO" id="GO:0009767">
    <property type="term" value="P:photosynthetic electron transport chain"/>
    <property type="evidence" value="ECO:0007669"/>
    <property type="project" value="TreeGrafter"/>
</dbReference>
<dbReference type="SUPFAM" id="SSF50965">
    <property type="entry name" value="Galactose oxidase, central domain"/>
    <property type="match status" value="1"/>
</dbReference>
<dbReference type="SUPFAM" id="SSF81383">
    <property type="entry name" value="F-box domain"/>
    <property type="match status" value="1"/>
</dbReference>
<proteinExistence type="inferred from homology"/>
<dbReference type="InterPro" id="IPR017451">
    <property type="entry name" value="F-box-assoc_interact_dom"/>
</dbReference>
<dbReference type="SUPFAM" id="SSF101112">
    <property type="entry name" value="Oxygen-evolving enhancer protein 3"/>
    <property type="match status" value="1"/>
</dbReference>
<dbReference type="Pfam" id="PF00646">
    <property type="entry name" value="F-box"/>
    <property type="match status" value="1"/>
</dbReference>
<dbReference type="Pfam" id="PF05757">
    <property type="entry name" value="PsbQ"/>
    <property type="match status" value="1"/>
</dbReference>
<keyword evidence="8" id="KW-0604">Photosystem II</keyword>
<comment type="function">
    <text evidence="10">Required for photosystem II assembly/stability and photoautotrophic growth under low light conditions.</text>
</comment>
<dbReference type="Gene3D" id="1.20.120.290">
    <property type="entry name" value="Oxygen-evolving enhancer protein 3 (PsbQ), four-helix up-down bundle"/>
    <property type="match status" value="1"/>
</dbReference>
<evidence type="ECO:0000256" key="12">
    <source>
        <dbReference type="ARBA" id="ARBA00081835"/>
    </source>
</evidence>
<dbReference type="GO" id="GO:0019898">
    <property type="term" value="C:extrinsic component of membrane"/>
    <property type="evidence" value="ECO:0007669"/>
    <property type="project" value="InterPro"/>
</dbReference>
<dbReference type="GO" id="GO:0009535">
    <property type="term" value="C:chloroplast thylakoid membrane"/>
    <property type="evidence" value="ECO:0007669"/>
    <property type="project" value="UniProtKB-SubCell"/>
</dbReference>
<dbReference type="EMBL" id="OU466862">
    <property type="protein sequence ID" value="CAH2071715.1"/>
    <property type="molecule type" value="Genomic_DNA"/>
</dbReference>
<comment type="similarity">
    <text evidence="9">Belongs to the PsbQ family.</text>
</comment>
<keyword evidence="2" id="KW-0150">Chloroplast</keyword>
<evidence type="ECO:0000256" key="3">
    <source>
        <dbReference type="ARBA" id="ARBA00022531"/>
    </source>
</evidence>
<dbReference type="GO" id="GO:0005509">
    <property type="term" value="F:calcium ion binding"/>
    <property type="evidence" value="ECO:0007669"/>
    <property type="project" value="InterPro"/>
</dbReference>
<dbReference type="GO" id="GO:0009654">
    <property type="term" value="C:photosystem II oxygen evolving complex"/>
    <property type="evidence" value="ECO:0007669"/>
    <property type="project" value="InterPro"/>
</dbReference>
<dbReference type="AlphaFoldDB" id="A0AAU9SUB4"/>
<dbReference type="InterPro" id="IPR006527">
    <property type="entry name" value="F-box-assoc_dom_typ1"/>
</dbReference>
<keyword evidence="4" id="KW-0934">Plastid</keyword>
<reference evidence="14 15" key="1">
    <citation type="submission" date="2022-03" db="EMBL/GenBank/DDBJ databases">
        <authorList>
            <person name="Nunn A."/>
            <person name="Chopra R."/>
            <person name="Nunn A."/>
            <person name="Contreras Garrido A."/>
        </authorList>
    </citation>
    <scope>NUCLEOTIDE SEQUENCE [LARGE SCALE GENOMIC DNA]</scope>
</reference>
<evidence type="ECO:0000256" key="2">
    <source>
        <dbReference type="ARBA" id="ARBA00022528"/>
    </source>
</evidence>
<dbReference type="InterPro" id="IPR011043">
    <property type="entry name" value="Gal_Oxase/kelch_b-propeller"/>
</dbReference>
<dbReference type="Proteomes" id="UP000836841">
    <property type="component" value="Chromosome 6"/>
</dbReference>
<comment type="subcellular location">
    <subcellularLocation>
        <location evidence="1">Plastid</location>
        <location evidence="1">Chloroplast thylakoid membrane</location>
        <topology evidence="1">Peripheral membrane protein</topology>
        <orientation evidence="1">Lumenal side</orientation>
    </subcellularLocation>
</comment>
<dbReference type="Pfam" id="PF07734">
    <property type="entry name" value="FBA_1"/>
    <property type="match status" value="1"/>
</dbReference>
<evidence type="ECO:0000256" key="1">
    <source>
        <dbReference type="ARBA" id="ARBA00004622"/>
    </source>
</evidence>
<evidence type="ECO:0000256" key="11">
    <source>
        <dbReference type="ARBA" id="ARBA00080910"/>
    </source>
</evidence>
<accession>A0AAU9SUB4</accession>
<dbReference type="FunFam" id="1.20.120.290:FF:000001">
    <property type="entry name" value="Oxygen-evolving enhancer protein 3"/>
    <property type="match status" value="1"/>
</dbReference>
<sequence>MAQAVTSMAGLRGASQAVLEGSLQINSSNRLNISRVTVGSQRTGLVIRAQQNESVPESSRRSVIGLVAAGLAGGSFVKSAFAEALSIKVGPPPPLSGGLPGTDNSDQARDFSLALKNRFYLQPLPPTEAAARAKESAKEIINVKSLIDKKAWPYVQNDLRLRASYLRYDLNTVISAKPKEEKQSLKELTGKLFQTIDNLDYAARSKSSSDAEKYYSETVSKEKNPNSTEILLPDLVEEIIFRLPLNSILKCRSLSKEWKSILESRRFVEKHKSLQKNRKILAAFHCDCGKRPRLLPGSQFEGDEEIVYLHCDVTRPSMTCDGLVCFLEQDWIIVLNPSTGQLRRLSSGLNPNHECTFGFGLWSSFFPDKWVMGFGRDKVIGRFKVVRMCFSYRGDIGQKDPVVECRVLDVQTGEWRKLRGRPPYVVNASSKSVYLNGSIYWLHINRAHVDKRFKILALDLHSQEFHNVSIPAIWVTWDTQIVNLEDRLAIARTKIGPRRSTWRLEIWSMDTRQEQWSNTYSISLASLSFKSWERNWFTLVAVSKQGNLVLNDNHKRLFKYYPVTNKIICLSEDTCGITTYFETLVPLPIKPSHPLPDPVKSDSKICRLLSKEPGSWILKVLQRNDFRILEILFATLVVAGYIVSPL</sequence>
<organism evidence="14 15">
    <name type="scientific">Thlaspi arvense</name>
    <name type="common">Field penny-cress</name>
    <dbReference type="NCBI Taxonomy" id="13288"/>
    <lineage>
        <taxon>Eukaryota</taxon>
        <taxon>Viridiplantae</taxon>
        <taxon>Streptophyta</taxon>
        <taxon>Embryophyta</taxon>
        <taxon>Tracheophyta</taxon>
        <taxon>Spermatophyta</taxon>
        <taxon>Magnoliopsida</taxon>
        <taxon>eudicotyledons</taxon>
        <taxon>Gunneridae</taxon>
        <taxon>Pentapetalae</taxon>
        <taxon>rosids</taxon>
        <taxon>malvids</taxon>
        <taxon>Brassicales</taxon>
        <taxon>Brassicaceae</taxon>
        <taxon>Thlaspideae</taxon>
        <taxon>Thlaspi</taxon>
    </lineage>
</organism>
<feature type="non-terminal residue" evidence="14">
    <location>
        <position position="1"/>
    </location>
</feature>